<dbReference type="PANTHER" id="PTHR37948">
    <property type="entry name" value="ZGC:113208"/>
    <property type="match status" value="1"/>
</dbReference>
<evidence type="ECO:0000313" key="3">
    <source>
        <dbReference type="Proteomes" id="UP000053259"/>
    </source>
</evidence>
<dbReference type="GeneID" id="27309024"/>
<evidence type="ECO:0000256" key="1">
    <source>
        <dbReference type="SAM" id="MobiDB-lite"/>
    </source>
</evidence>
<evidence type="ECO:0008006" key="4">
    <source>
        <dbReference type="Google" id="ProtNLM"/>
    </source>
</evidence>
<dbReference type="RefSeq" id="XP_016217985.1">
    <property type="nucleotide sequence ID" value="XM_016353890.1"/>
</dbReference>
<sequence>MGSYEEARQKQIAKNKALFEELKLQHAGEVLQGSRTHAKTDHSRAKRRKLETKSKLPQRSSARLAGAEAKPVYVEDELISSEGRPMLRQKSKPTVTTAPHVEGPRRSGDEIKRLREQWSMWKPTAELPERDDDGTFHFEDHPDFLPNKSPAEMMREGCFGGTYWRPLYSKALGITVEDDWKELPADWIEGLDVKKYLTSAVYDAEVNKFGVAAGQSIEAWEAAGWIDHEHDVRGWFQWYCRFFQGRRCEDDERQISRWKKCVGETGRWRRTLLKKYEAAGIRSVMDEGEDDVEGVSPVIHQTCHHWAWEVRQHVLDAWWNRT</sequence>
<dbReference type="OrthoDB" id="4850at2759"/>
<dbReference type="InParanoid" id="A0A0D1XZ86"/>
<feature type="region of interest" description="Disordered" evidence="1">
    <location>
        <begin position="26"/>
        <end position="68"/>
    </location>
</feature>
<keyword evidence="3" id="KW-1185">Reference proteome</keyword>
<dbReference type="VEuPathDB" id="FungiDB:PV09_01051"/>
<feature type="region of interest" description="Disordered" evidence="1">
    <location>
        <begin position="87"/>
        <end position="106"/>
    </location>
</feature>
<reference evidence="2 3" key="1">
    <citation type="submission" date="2015-01" db="EMBL/GenBank/DDBJ databases">
        <title>The Genome Sequence of Ochroconis gallopava CBS43764.</title>
        <authorList>
            <consortium name="The Broad Institute Genomics Platform"/>
            <person name="Cuomo C."/>
            <person name="de Hoog S."/>
            <person name="Gorbushina A."/>
            <person name="Stielow B."/>
            <person name="Teixiera M."/>
            <person name="Abouelleil A."/>
            <person name="Chapman S.B."/>
            <person name="Priest M."/>
            <person name="Young S.K."/>
            <person name="Wortman J."/>
            <person name="Nusbaum C."/>
            <person name="Birren B."/>
        </authorList>
    </citation>
    <scope>NUCLEOTIDE SEQUENCE [LARGE SCALE GENOMIC DNA]</scope>
    <source>
        <strain evidence="2 3">CBS 43764</strain>
    </source>
</reference>
<name>A0A0D1XZ86_9PEZI</name>
<accession>A0A0D1XZ86</accession>
<evidence type="ECO:0000313" key="2">
    <source>
        <dbReference type="EMBL" id="KIW08116.1"/>
    </source>
</evidence>
<dbReference type="EMBL" id="KN847531">
    <property type="protein sequence ID" value="KIW08116.1"/>
    <property type="molecule type" value="Genomic_DNA"/>
</dbReference>
<dbReference type="STRING" id="253628.A0A0D1XZ86"/>
<dbReference type="HOGENOM" id="CLU_050444_0_0_1"/>
<gene>
    <name evidence="2" type="ORF">PV09_01051</name>
</gene>
<dbReference type="AlphaFoldDB" id="A0A0D1XZ86"/>
<dbReference type="PANTHER" id="PTHR37948:SF1">
    <property type="entry name" value="BLL5189 PROTEIN"/>
    <property type="match status" value="1"/>
</dbReference>
<protein>
    <recommendedName>
        <fullName evidence="4">Vegetatible incompatibility protein HET-E-1</fullName>
    </recommendedName>
</protein>
<organism evidence="2 3">
    <name type="scientific">Verruconis gallopava</name>
    <dbReference type="NCBI Taxonomy" id="253628"/>
    <lineage>
        <taxon>Eukaryota</taxon>
        <taxon>Fungi</taxon>
        <taxon>Dikarya</taxon>
        <taxon>Ascomycota</taxon>
        <taxon>Pezizomycotina</taxon>
        <taxon>Dothideomycetes</taxon>
        <taxon>Pleosporomycetidae</taxon>
        <taxon>Venturiales</taxon>
        <taxon>Sympoventuriaceae</taxon>
        <taxon>Verruconis</taxon>
    </lineage>
</organism>
<proteinExistence type="predicted"/>
<dbReference type="Proteomes" id="UP000053259">
    <property type="component" value="Unassembled WGS sequence"/>
</dbReference>